<keyword evidence="2" id="KW-1185">Reference proteome</keyword>
<dbReference type="InterPro" id="IPR012467">
    <property type="entry name" value="DUF1684"/>
</dbReference>
<evidence type="ECO:0008006" key="3">
    <source>
        <dbReference type="Google" id="ProtNLM"/>
    </source>
</evidence>
<dbReference type="PANTHER" id="PTHR41913:SF1">
    <property type="entry name" value="DUF1684 DOMAIN-CONTAINING PROTEIN"/>
    <property type="match status" value="1"/>
</dbReference>
<proteinExistence type="predicted"/>
<name>A0A401V282_9CELL</name>
<organism evidence="1 2">
    <name type="scientific">Cellulomonas algicola</name>
    <dbReference type="NCBI Taxonomy" id="2071633"/>
    <lineage>
        <taxon>Bacteria</taxon>
        <taxon>Bacillati</taxon>
        <taxon>Actinomycetota</taxon>
        <taxon>Actinomycetes</taxon>
        <taxon>Micrococcales</taxon>
        <taxon>Cellulomonadaceae</taxon>
        <taxon>Cellulomonas</taxon>
    </lineage>
</organism>
<dbReference type="Proteomes" id="UP000288246">
    <property type="component" value="Unassembled WGS sequence"/>
</dbReference>
<reference evidence="1 2" key="1">
    <citation type="submission" date="2018-11" db="EMBL/GenBank/DDBJ databases">
        <title>Draft genome sequence of Cellulomonas takizawaensis strain TKZ-21.</title>
        <authorList>
            <person name="Yamamura H."/>
            <person name="Hayashi T."/>
            <person name="Hamada M."/>
            <person name="Serisawa Y."/>
            <person name="Matsuyama K."/>
            <person name="Nakagawa Y."/>
            <person name="Otoguro M."/>
            <person name="Yanagida F."/>
            <person name="Hayakawa M."/>
        </authorList>
    </citation>
    <scope>NUCLEOTIDE SEQUENCE [LARGE SCALE GENOMIC DNA]</scope>
    <source>
        <strain evidence="1 2">TKZ-21</strain>
    </source>
</reference>
<comment type="caution">
    <text evidence="1">The sequence shown here is derived from an EMBL/GenBank/DDBJ whole genome shotgun (WGS) entry which is preliminary data.</text>
</comment>
<dbReference type="PANTHER" id="PTHR41913">
    <property type="entry name" value="DUF1684 DOMAIN-CONTAINING PROTEIN"/>
    <property type="match status" value="1"/>
</dbReference>
<dbReference type="EMBL" id="BHYL01000224">
    <property type="protein sequence ID" value="GCD21022.1"/>
    <property type="molecule type" value="Genomic_DNA"/>
</dbReference>
<dbReference type="AlphaFoldDB" id="A0A401V282"/>
<dbReference type="RefSeq" id="WP_235843486.1">
    <property type="nucleotide sequence ID" value="NZ_BHYL01000224.1"/>
</dbReference>
<evidence type="ECO:0000313" key="1">
    <source>
        <dbReference type="EMBL" id="GCD21022.1"/>
    </source>
</evidence>
<protein>
    <recommendedName>
        <fullName evidence="3">DUF1684 domain-containing protein</fullName>
    </recommendedName>
</protein>
<dbReference type="Pfam" id="PF07920">
    <property type="entry name" value="DUF1684"/>
    <property type="match status" value="1"/>
</dbReference>
<evidence type="ECO:0000313" key="2">
    <source>
        <dbReference type="Proteomes" id="UP000288246"/>
    </source>
</evidence>
<gene>
    <name evidence="1" type="ORF">CTKZ_25840</name>
</gene>
<accession>A0A401V282</accession>
<sequence>MPHRPLTSSARAADALAVADWRRRVAETYADVRRIAVEDPPAAHAVWVQRRDELFAEHPASPLDGPTRASFAGLEVARYDAAYRFEVEVRPADPQRLDVATGTDGVVPFERAGVVELPGVGTLAVWALRSYGGGLFLPVRDASGGQPGGTFGGGRYVLDTIKGADLGTSHGLLVVDLNFAYNPSCAYDPSWACPLATRANTVPVDLPVGERTFPLPDLATD</sequence>